<keyword evidence="14" id="KW-1185">Reference proteome</keyword>
<dbReference type="InterPro" id="IPR043128">
    <property type="entry name" value="Rev_trsase/Diguanyl_cyclase"/>
</dbReference>
<dbReference type="CDD" id="cd01647">
    <property type="entry name" value="RT_LTR"/>
    <property type="match status" value="1"/>
</dbReference>
<evidence type="ECO:0000259" key="12">
    <source>
        <dbReference type="PROSITE" id="PS50994"/>
    </source>
</evidence>
<dbReference type="InterPro" id="IPR000477">
    <property type="entry name" value="RT_dom"/>
</dbReference>
<dbReference type="SUPFAM" id="SSF56672">
    <property type="entry name" value="DNA/RNA polymerases"/>
    <property type="match status" value="1"/>
</dbReference>
<dbReference type="GO" id="GO:0003964">
    <property type="term" value="F:RNA-directed DNA polymerase activity"/>
    <property type="evidence" value="ECO:0007669"/>
    <property type="project" value="UniProtKB-KW"/>
</dbReference>
<dbReference type="InterPro" id="IPR043502">
    <property type="entry name" value="DNA/RNA_pol_sf"/>
</dbReference>
<dbReference type="SMART" id="SM00343">
    <property type="entry name" value="ZnF_C2HC"/>
    <property type="match status" value="1"/>
</dbReference>
<dbReference type="InterPro" id="IPR041588">
    <property type="entry name" value="Integrase_H2C2"/>
</dbReference>
<dbReference type="InterPro" id="IPR001584">
    <property type="entry name" value="Integrase_cat-core"/>
</dbReference>
<dbReference type="EMBL" id="CP144749">
    <property type="protein sequence ID" value="WVZ75807.1"/>
    <property type="molecule type" value="Genomic_DNA"/>
</dbReference>
<dbReference type="InterPro" id="IPR012337">
    <property type="entry name" value="RNaseH-like_sf"/>
</dbReference>
<evidence type="ECO:0000256" key="6">
    <source>
        <dbReference type="ARBA" id="ARBA00022801"/>
    </source>
</evidence>
<dbReference type="Gene3D" id="4.10.60.10">
    <property type="entry name" value="Zinc finger, CCHC-type"/>
    <property type="match status" value="1"/>
</dbReference>
<feature type="compositionally biased region" description="Basic and acidic residues" evidence="9">
    <location>
        <begin position="88"/>
        <end position="100"/>
    </location>
</feature>
<evidence type="ECO:0000256" key="8">
    <source>
        <dbReference type="PROSITE-ProRule" id="PRU00047"/>
    </source>
</evidence>
<dbReference type="Gene3D" id="3.30.70.270">
    <property type="match status" value="2"/>
</dbReference>
<gene>
    <name evidence="13" type="ORF">U9M48_023838</name>
</gene>
<dbReference type="CDD" id="cd09274">
    <property type="entry name" value="RNase_HI_RT_Ty3"/>
    <property type="match status" value="1"/>
</dbReference>
<dbReference type="SUPFAM" id="SSF53098">
    <property type="entry name" value="Ribonuclease H-like"/>
    <property type="match status" value="1"/>
</dbReference>
<dbReference type="PROSITE" id="PS50158">
    <property type="entry name" value="ZF_CCHC"/>
    <property type="match status" value="1"/>
</dbReference>
<dbReference type="InterPro" id="IPR036397">
    <property type="entry name" value="RNaseH_sf"/>
</dbReference>
<dbReference type="Gene3D" id="1.10.340.70">
    <property type="match status" value="1"/>
</dbReference>
<dbReference type="CDD" id="cd00303">
    <property type="entry name" value="retropepsin_like"/>
    <property type="match status" value="1"/>
</dbReference>
<dbReference type="GO" id="GO:0015074">
    <property type="term" value="P:DNA integration"/>
    <property type="evidence" value="ECO:0007669"/>
    <property type="project" value="InterPro"/>
</dbReference>
<dbReference type="Proteomes" id="UP001341281">
    <property type="component" value="Chromosome 05"/>
</dbReference>
<evidence type="ECO:0000259" key="10">
    <source>
        <dbReference type="PROSITE" id="PS50158"/>
    </source>
</evidence>
<organism evidence="13 14">
    <name type="scientific">Paspalum notatum var. saurae</name>
    <dbReference type="NCBI Taxonomy" id="547442"/>
    <lineage>
        <taxon>Eukaryota</taxon>
        <taxon>Viridiplantae</taxon>
        <taxon>Streptophyta</taxon>
        <taxon>Embryophyta</taxon>
        <taxon>Tracheophyta</taxon>
        <taxon>Spermatophyta</taxon>
        <taxon>Magnoliopsida</taxon>
        <taxon>Liliopsida</taxon>
        <taxon>Poales</taxon>
        <taxon>Poaceae</taxon>
        <taxon>PACMAD clade</taxon>
        <taxon>Panicoideae</taxon>
        <taxon>Andropogonodae</taxon>
        <taxon>Paspaleae</taxon>
        <taxon>Paspalinae</taxon>
        <taxon>Paspalum</taxon>
    </lineage>
</organism>
<dbReference type="Gene3D" id="3.10.10.10">
    <property type="entry name" value="HIV Type 1 Reverse Transcriptase, subunit A, domain 1"/>
    <property type="match status" value="1"/>
</dbReference>
<evidence type="ECO:0000256" key="5">
    <source>
        <dbReference type="ARBA" id="ARBA00022759"/>
    </source>
</evidence>
<dbReference type="PROSITE" id="PS50878">
    <property type="entry name" value="RT_POL"/>
    <property type="match status" value="1"/>
</dbReference>
<evidence type="ECO:0000256" key="7">
    <source>
        <dbReference type="ARBA" id="ARBA00022918"/>
    </source>
</evidence>
<dbReference type="GO" id="GO:0016787">
    <property type="term" value="F:hydrolase activity"/>
    <property type="evidence" value="ECO:0007669"/>
    <property type="project" value="UniProtKB-KW"/>
</dbReference>
<dbReference type="PANTHER" id="PTHR35046">
    <property type="entry name" value="ZINC KNUCKLE (CCHC-TYPE) FAMILY PROTEIN"/>
    <property type="match status" value="1"/>
</dbReference>
<dbReference type="FunFam" id="3.30.70.270:FF:000020">
    <property type="entry name" value="Transposon Tf2-6 polyprotein-like Protein"/>
    <property type="match status" value="1"/>
</dbReference>
<dbReference type="EC" id="2.7.7.49" evidence="1"/>
<evidence type="ECO:0000256" key="3">
    <source>
        <dbReference type="ARBA" id="ARBA00022695"/>
    </source>
</evidence>
<dbReference type="InterPro" id="IPR021109">
    <property type="entry name" value="Peptidase_aspartic_dom_sf"/>
</dbReference>
<feature type="domain" description="Reverse transcriptase" evidence="11">
    <location>
        <begin position="417"/>
        <end position="596"/>
    </location>
</feature>
<dbReference type="InterPro" id="IPR036875">
    <property type="entry name" value="Znf_CCHC_sf"/>
</dbReference>
<evidence type="ECO:0000313" key="14">
    <source>
        <dbReference type="Proteomes" id="UP001341281"/>
    </source>
</evidence>
<dbReference type="Pfam" id="PF17917">
    <property type="entry name" value="RT_RNaseH"/>
    <property type="match status" value="1"/>
</dbReference>
<dbReference type="PANTHER" id="PTHR35046:SF9">
    <property type="entry name" value="RNA-DIRECTED DNA POLYMERASE"/>
    <property type="match status" value="1"/>
</dbReference>
<name>A0AAQ3WVF9_PASNO</name>
<reference evidence="13 14" key="1">
    <citation type="submission" date="2024-02" db="EMBL/GenBank/DDBJ databases">
        <title>High-quality chromosome-scale genome assembly of Pensacola bahiagrass (Paspalum notatum Flugge var. saurae).</title>
        <authorList>
            <person name="Vega J.M."/>
            <person name="Podio M."/>
            <person name="Orjuela J."/>
            <person name="Siena L.A."/>
            <person name="Pessino S.C."/>
            <person name="Combes M.C."/>
            <person name="Mariac C."/>
            <person name="Albertini E."/>
            <person name="Pupilli F."/>
            <person name="Ortiz J.P.A."/>
            <person name="Leblanc O."/>
        </authorList>
    </citation>
    <scope>NUCLEOTIDE SEQUENCE [LARGE SCALE GENOMIC DNA]</scope>
    <source>
        <strain evidence="13">R1</strain>
        <tissue evidence="13">Leaf</tissue>
    </source>
</reference>
<dbReference type="FunFam" id="3.30.420.10:FF:000032">
    <property type="entry name" value="Retrovirus-related Pol polyprotein from transposon 297-like Protein"/>
    <property type="match status" value="1"/>
</dbReference>
<evidence type="ECO:0000313" key="13">
    <source>
        <dbReference type="EMBL" id="WVZ75807.1"/>
    </source>
</evidence>
<dbReference type="SUPFAM" id="SSF57756">
    <property type="entry name" value="Retrovirus zinc finger-like domains"/>
    <property type="match status" value="1"/>
</dbReference>
<evidence type="ECO:0000256" key="1">
    <source>
        <dbReference type="ARBA" id="ARBA00012493"/>
    </source>
</evidence>
<dbReference type="AlphaFoldDB" id="A0AAQ3WVF9"/>
<keyword evidence="4" id="KW-0540">Nuclease</keyword>
<keyword evidence="5" id="KW-0255">Endonuclease</keyword>
<dbReference type="Pfam" id="PF17921">
    <property type="entry name" value="Integrase_H2C2"/>
    <property type="match status" value="1"/>
</dbReference>
<dbReference type="Pfam" id="PF00078">
    <property type="entry name" value="RVT_1"/>
    <property type="match status" value="1"/>
</dbReference>
<keyword evidence="2" id="KW-0808">Transferase</keyword>
<dbReference type="GO" id="GO:0008270">
    <property type="term" value="F:zinc ion binding"/>
    <property type="evidence" value="ECO:0007669"/>
    <property type="project" value="UniProtKB-KW"/>
</dbReference>
<dbReference type="PROSITE" id="PS50994">
    <property type="entry name" value="INTEGRASE"/>
    <property type="match status" value="1"/>
</dbReference>
<keyword evidence="8" id="KW-0863">Zinc-finger</keyword>
<dbReference type="InterPro" id="IPR041373">
    <property type="entry name" value="RT_RNaseH"/>
</dbReference>
<evidence type="ECO:0000259" key="11">
    <source>
        <dbReference type="PROSITE" id="PS50878"/>
    </source>
</evidence>
<dbReference type="Gene3D" id="3.30.420.10">
    <property type="entry name" value="Ribonuclease H-like superfamily/Ribonuclease H"/>
    <property type="match status" value="1"/>
</dbReference>
<accession>A0AAQ3WVF9</accession>
<evidence type="ECO:0000256" key="9">
    <source>
        <dbReference type="SAM" id="MobiDB-lite"/>
    </source>
</evidence>
<protein>
    <recommendedName>
        <fullName evidence="1">RNA-directed DNA polymerase</fullName>
        <ecNumber evidence="1">2.7.7.49</ecNumber>
    </recommendedName>
</protein>
<keyword evidence="7" id="KW-0695">RNA-directed DNA polymerase</keyword>
<keyword evidence="8" id="KW-0479">Metal-binding</keyword>
<dbReference type="InterPro" id="IPR001878">
    <property type="entry name" value="Znf_CCHC"/>
</dbReference>
<dbReference type="GO" id="GO:0003676">
    <property type="term" value="F:nucleic acid binding"/>
    <property type="evidence" value="ECO:0007669"/>
    <property type="project" value="InterPro"/>
</dbReference>
<feature type="domain" description="Integrase catalytic" evidence="12">
    <location>
        <begin position="894"/>
        <end position="1054"/>
    </location>
</feature>
<keyword evidence="3" id="KW-0548">Nucleotidyltransferase</keyword>
<keyword evidence="8" id="KW-0862">Zinc</keyword>
<dbReference type="GO" id="GO:0004519">
    <property type="term" value="F:endonuclease activity"/>
    <property type="evidence" value="ECO:0007669"/>
    <property type="project" value="UniProtKB-KW"/>
</dbReference>
<dbReference type="Gene3D" id="3.10.20.370">
    <property type="match status" value="1"/>
</dbReference>
<evidence type="ECO:0000256" key="2">
    <source>
        <dbReference type="ARBA" id="ARBA00022679"/>
    </source>
</evidence>
<dbReference type="Gene3D" id="2.40.70.10">
    <property type="entry name" value="Acid Proteases"/>
    <property type="match status" value="1"/>
</dbReference>
<proteinExistence type="predicted"/>
<keyword evidence="6" id="KW-0378">Hydrolase</keyword>
<feature type="domain" description="CCHC-type" evidence="10">
    <location>
        <begin position="144"/>
        <end position="160"/>
    </location>
</feature>
<sequence length="1099" mass="125036">MADDDDKKDDQLQDLQTQVDGLATDIQTMHERLDSTTTSSNERFDQLDLAQTATRTTLDDIVSRLDTLTTTLTELQKDYGGDTEQEDGDRRGRARREGTRHPAQHLLGLHHSRPALHRARGRPTLQHPHPRCAVPSTGRTRDIRCHRCKGFGHMIRDCPNKRTLLIRDSEYSSASDSEETQHVMFATDHAANEEVHVDPSDADRYESLVVQRVLSTQVAQPENNQRHTLFHTKGIVQERSIRIIIDSGSCNNLASTALVEKLSLPTRKHPNPYHIQWLNDGGKIRVTRSGQKIIIHLMTPKQIVQDDLARAAKTAKQLDPSPSVNSEIKLNAPVLLATCADFADLRDAHLPCYALVCSSVLVSLDDAPSLDIPPAVANILQEYADVFPKDLPTGLPPLRGIEHQIDLIAGAQLPNRAPYCTNPDETNPCLVPVLLVPKKDGSWRMCVDCRAINNITIRYRYPIPRLDDMLDELSGAIFFTKIDLRSGYHQIRMKLGDEWKTAFKTKFGLYEWLVMPFGLNNAPSTFMRLMNKVLRPFIGLFVVVYFDDILIYSKSMDEHLEHLSAVFDALRAAHLFTNMEKCIFCTQRVSFLGYVVTPQGIEVDSSKIAAIQEWPTPTTVTQIRSFLGHAGFYRRFVRDFSSIAAPLHELTKKDVPFAWSDSQEVAFSTLKDKLTHALLLQLPDFNKVFELECDASGIGLGAVLLQEGKPVAYFSEKLSGASLKYSTYDKELYALVRTLHTWQHYLWHREFIIHSDHEVLKHIRTQTNLNRRHAKWVEFIESFPYIIKHKNGKDNVIADALSRRYTMLSQLDFKIFGLQTVKDQYVDDADFKDEAHGGGVMGHFGVYKTHEVLAAHFFWPRMRADVERLVARCTTCQKAKSRLNNHGLYMPLPVPTFPWLDISMDFVLGLPRTKKGRDSIFVVVDRFSKMAHFLPCHKIDDVSNVAELFFREIIRLHGIPNTIVSDRDAKFLSHFWRSLWNKLGTKLLFSTTCHPQTNGQIEVVNRTSSTMLRPVLDKNLKRWEDCLPHVEFAYNHGTHSSTKMCPFQIVYGYIPRAPIDLFSLDAEDAPHIDAVAHVEQMINLHEQTQHNIAAANAKY</sequence>
<evidence type="ECO:0000256" key="4">
    <source>
        <dbReference type="ARBA" id="ARBA00022722"/>
    </source>
</evidence>
<feature type="region of interest" description="Disordered" evidence="9">
    <location>
        <begin position="76"/>
        <end position="102"/>
    </location>
</feature>